<dbReference type="InterPro" id="IPR038318">
    <property type="entry name" value="KdpD_sf"/>
</dbReference>
<keyword evidence="6" id="KW-0418">Kinase</keyword>
<evidence type="ECO:0000259" key="12">
    <source>
        <dbReference type="Pfam" id="PF13493"/>
    </source>
</evidence>
<evidence type="ECO:0000256" key="6">
    <source>
        <dbReference type="ARBA" id="ARBA00022777"/>
    </source>
</evidence>
<dbReference type="PANTHER" id="PTHR45569">
    <property type="entry name" value="SENSOR PROTEIN KDPD"/>
    <property type="match status" value="1"/>
</dbReference>
<keyword evidence="14" id="KW-1185">Reference proteome</keyword>
<evidence type="ECO:0000256" key="4">
    <source>
        <dbReference type="ARBA" id="ARBA00022692"/>
    </source>
</evidence>
<evidence type="ECO:0000256" key="2">
    <source>
        <dbReference type="ARBA" id="ARBA00022553"/>
    </source>
</evidence>
<evidence type="ECO:0000256" key="11">
    <source>
        <dbReference type="SAM" id="Phobius"/>
    </source>
</evidence>
<protein>
    <submittedName>
        <fullName evidence="13">DUF4118 domain-containing protein</fullName>
    </submittedName>
</protein>
<evidence type="ECO:0000256" key="10">
    <source>
        <dbReference type="ARBA" id="ARBA00023136"/>
    </source>
</evidence>
<keyword evidence="4 11" id="KW-0812">Transmembrane</keyword>
<proteinExistence type="predicted"/>
<keyword evidence="9" id="KW-0902">Two-component regulatory system</keyword>
<keyword evidence="2" id="KW-0597">Phosphoprotein</keyword>
<gene>
    <name evidence="13" type="ORF">AB0I59_30390</name>
</gene>
<reference evidence="13 14" key="1">
    <citation type="submission" date="2024-06" db="EMBL/GenBank/DDBJ databases">
        <title>The Natural Products Discovery Center: Release of the First 8490 Sequenced Strains for Exploring Actinobacteria Biosynthetic Diversity.</title>
        <authorList>
            <person name="Kalkreuter E."/>
            <person name="Kautsar S.A."/>
            <person name="Yang D."/>
            <person name="Bader C.D."/>
            <person name="Teijaro C.N."/>
            <person name="Fluegel L."/>
            <person name="Davis C.M."/>
            <person name="Simpson J.R."/>
            <person name="Lauterbach L."/>
            <person name="Steele A.D."/>
            <person name="Gui C."/>
            <person name="Meng S."/>
            <person name="Li G."/>
            <person name="Viehrig K."/>
            <person name="Ye F."/>
            <person name="Su P."/>
            <person name="Kiefer A.F."/>
            <person name="Nichols A."/>
            <person name="Cepeda A.J."/>
            <person name="Yan W."/>
            <person name="Fan B."/>
            <person name="Jiang Y."/>
            <person name="Adhikari A."/>
            <person name="Zheng C.-J."/>
            <person name="Schuster L."/>
            <person name="Cowan T.M."/>
            <person name="Smanski M.J."/>
            <person name="Chevrette M.G."/>
            <person name="De Carvalho L.P.S."/>
            <person name="Shen B."/>
        </authorList>
    </citation>
    <scope>NUCLEOTIDE SEQUENCE [LARGE SCALE GENOMIC DNA]</scope>
    <source>
        <strain evidence="13 14">NPDC050100</strain>
    </source>
</reference>
<evidence type="ECO:0000313" key="14">
    <source>
        <dbReference type="Proteomes" id="UP001551675"/>
    </source>
</evidence>
<evidence type="ECO:0000313" key="13">
    <source>
        <dbReference type="EMBL" id="MEV0972935.1"/>
    </source>
</evidence>
<keyword evidence="5" id="KW-0547">Nucleotide-binding</keyword>
<feature type="domain" description="Sensor protein KdpD transmembrane" evidence="12">
    <location>
        <begin position="13"/>
        <end position="111"/>
    </location>
</feature>
<dbReference type="PANTHER" id="PTHR45569:SF1">
    <property type="entry name" value="SENSOR PROTEIN KDPD"/>
    <property type="match status" value="1"/>
</dbReference>
<dbReference type="InterPro" id="IPR052023">
    <property type="entry name" value="Histidine_kinase_KdpD"/>
</dbReference>
<name>A0ABV3GMU2_MICGL</name>
<keyword evidence="8 11" id="KW-1133">Transmembrane helix</keyword>
<keyword evidence="7" id="KW-0067">ATP-binding</keyword>
<accession>A0ABV3GMU2</accession>
<evidence type="ECO:0000256" key="1">
    <source>
        <dbReference type="ARBA" id="ARBA00004141"/>
    </source>
</evidence>
<dbReference type="Proteomes" id="UP001551675">
    <property type="component" value="Unassembled WGS sequence"/>
</dbReference>
<evidence type="ECO:0000256" key="9">
    <source>
        <dbReference type="ARBA" id="ARBA00023012"/>
    </source>
</evidence>
<dbReference type="Gene3D" id="1.20.120.620">
    <property type="entry name" value="Backbone structure of the membrane domain of e. Coli histidine kinase receptor kdpd"/>
    <property type="match status" value="1"/>
</dbReference>
<feature type="transmembrane region" description="Helical" evidence="11">
    <location>
        <begin position="90"/>
        <end position="108"/>
    </location>
</feature>
<evidence type="ECO:0000256" key="3">
    <source>
        <dbReference type="ARBA" id="ARBA00022679"/>
    </source>
</evidence>
<comment type="subcellular location">
    <subcellularLocation>
        <location evidence="1">Membrane</location>
        <topology evidence="1">Multi-pass membrane protein</topology>
    </subcellularLocation>
</comment>
<dbReference type="Pfam" id="PF13493">
    <property type="entry name" value="DUF4118"/>
    <property type="match status" value="1"/>
</dbReference>
<sequence length="250" mass="27125">MPRFLNRDLVAVAAALVVPLAVAAMILPFRAGFSNTNTALVLVVIVVAVAAAGNRVAGALAAVSAAVWFDFFFTQPYQRFTITKAADIQTAVLLLVVGLVTSQLAAWARRLKVIAITDADYLSRVHGIAALAQTARSPSTVINQVQDQLTELLHLRGCRFEYGTLLGHPPRLEQDGTVTVNRRHWDVERRGLPDREIELRAFGNGRFYGRFMLQPTPGTVPPLQARLVAVTMADQVGHTLDVAAAHGGRR</sequence>
<feature type="transmembrane region" description="Helical" evidence="11">
    <location>
        <begin position="39"/>
        <end position="69"/>
    </location>
</feature>
<keyword evidence="10 11" id="KW-0472">Membrane</keyword>
<evidence type="ECO:0000256" key="7">
    <source>
        <dbReference type="ARBA" id="ARBA00022840"/>
    </source>
</evidence>
<organism evidence="13 14">
    <name type="scientific">Microtetraspora glauca</name>
    <dbReference type="NCBI Taxonomy" id="1996"/>
    <lineage>
        <taxon>Bacteria</taxon>
        <taxon>Bacillati</taxon>
        <taxon>Actinomycetota</taxon>
        <taxon>Actinomycetes</taxon>
        <taxon>Streptosporangiales</taxon>
        <taxon>Streptosporangiaceae</taxon>
        <taxon>Microtetraspora</taxon>
    </lineage>
</organism>
<evidence type="ECO:0000256" key="5">
    <source>
        <dbReference type="ARBA" id="ARBA00022741"/>
    </source>
</evidence>
<comment type="caution">
    <text evidence="13">The sequence shown here is derived from an EMBL/GenBank/DDBJ whole genome shotgun (WGS) entry which is preliminary data.</text>
</comment>
<dbReference type="RefSeq" id="WP_358138362.1">
    <property type="nucleotide sequence ID" value="NZ_JBFALK010000019.1"/>
</dbReference>
<dbReference type="InterPro" id="IPR025201">
    <property type="entry name" value="KdpD_TM"/>
</dbReference>
<keyword evidence="3" id="KW-0808">Transferase</keyword>
<dbReference type="EMBL" id="JBFALK010000019">
    <property type="protein sequence ID" value="MEV0972935.1"/>
    <property type="molecule type" value="Genomic_DNA"/>
</dbReference>
<evidence type="ECO:0000256" key="8">
    <source>
        <dbReference type="ARBA" id="ARBA00022989"/>
    </source>
</evidence>